<dbReference type="SUPFAM" id="SSF53474">
    <property type="entry name" value="alpha/beta-Hydrolases"/>
    <property type="match status" value="1"/>
</dbReference>
<proteinExistence type="predicted"/>
<dbReference type="Pfam" id="PF00561">
    <property type="entry name" value="Abhydrolase_1"/>
    <property type="match status" value="1"/>
</dbReference>
<dbReference type="InterPro" id="IPR029058">
    <property type="entry name" value="AB_hydrolase_fold"/>
</dbReference>
<accession>A0ABM7P0Z5</accession>
<dbReference type="PANTHER" id="PTHR43798:SF31">
    <property type="entry name" value="AB HYDROLASE SUPERFAMILY PROTEIN YCLE"/>
    <property type="match status" value="1"/>
</dbReference>
<feature type="domain" description="AB hydrolase-1" evidence="2">
    <location>
        <begin position="48"/>
        <end position="167"/>
    </location>
</feature>
<sequence length="250" mass="27669">MKKLFIYMVSAVLGMGSLSSCKSVMQETAGVVEVNGISLAYIVEGEGKPVILLHGNGGSHKDLETTTHQLAKAGYKVYVIDSRGQGENKPLSEYHYKDMAEDMYQFIDKLGIVKPAIFGWSDGGNNALLLELMHPNTCSLMATSGANLFPKGLLPEEYENMVKEKNPSPLLKMMIDEPDMTFEDMKNIQVPVLVMAGENDAIQRSHTEQIASNIPKGKVMIIPGEDHISYILHNKKVGKILLKYFKENGY</sequence>
<evidence type="ECO:0000259" key="2">
    <source>
        <dbReference type="Pfam" id="PF00561"/>
    </source>
</evidence>
<dbReference type="Proteomes" id="UP001319045">
    <property type="component" value="Chromosome"/>
</dbReference>
<name>A0ABM7P0Z5_9BACT</name>
<dbReference type="RefSeq" id="WP_207154015.1">
    <property type="nucleotide sequence ID" value="NZ_AP024484.1"/>
</dbReference>
<dbReference type="InterPro" id="IPR050266">
    <property type="entry name" value="AB_hydrolase_sf"/>
</dbReference>
<protein>
    <submittedName>
        <fullName evidence="3">Alpha/beta hydrolase</fullName>
    </submittedName>
</protein>
<dbReference type="GO" id="GO:0016787">
    <property type="term" value="F:hydrolase activity"/>
    <property type="evidence" value="ECO:0007669"/>
    <property type="project" value="UniProtKB-KW"/>
</dbReference>
<reference evidence="3 4" key="1">
    <citation type="journal article" date="2022" name="Int. J. Syst. Evol. Microbiol.">
        <title>Prevotella herbatica sp. nov., a plant polysaccharide-decomposing anaerobic bacterium isolated from a methanogenic reactor.</title>
        <authorList>
            <person name="Uek A."/>
            <person name="Tonouchi A."/>
            <person name="Kaku N."/>
            <person name="Ueki K."/>
        </authorList>
    </citation>
    <scope>NUCLEOTIDE SEQUENCE [LARGE SCALE GENOMIC DNA]</scope>
    <source>
        <strain evidence="3 4">WR041</strain>
    </source>
</reference>
<dbReference type="InterPro" id="IPR000073">
    <property type="entry name" value="AB_hydrolase_1"/>
</dbReference>
<evidence type="ECO:0000313" key="3">
    <source>
        <dbReference type="EMBL" id="BCS86443.1"/>
    </source>
</evidence>
<dbReference type="EMBL" id="AP024484">
    <property type="protein sequence ID" value="BCS86443.1"/>
    <property type="molecule type" value="Genomic_DNA"/>
</dbReference>
<keyword evidence="4" id="KW-1185">Reference proteome</keyword>
<dbReference type="Gene3D" id="3.40.50.1820">
    <property type="entry name" value="alpha/beta hydrolase"/>
    <property type="match status" value="1"/>
</dbReference>
<dbReference type="PROSITE" id="PS51257">
    <property type="entry name" value="PROKAR_LIPOPROTEIN"/>
    <property type="match status" value="1"/>
</dbReference>
<keyword evidence="1 3" id="KW-0378">Hydrolase</keyword>
<dbReference type="PANTHER" id="PTHR43798">
    <property type="entry name" value="MONOACYLGLYCEROL LIPASE"/>
    <property type="match status" value="1"/>
</dbReference>
<evidence type="ECO:0000313" key="4">
    <source>
        <dbReference type="Proteomes" id="UP001319045"/>
    </source>
</evidence>
<evidence type="ECO:0000256" key="1">
    <source>
        <dbReference type="ARBA" id="ARBA00022801"/>
    </source>
</evidence>
<gene>
    <name evidence="3" type="ORF">prwr041_23360</name>
</gene>
<organism evidence="3 4">
    <name type="scientific">Prevotella herbatica</name>
    <dbReference type="NCBI Taxonomy" id="2801997"/>
    <lineage>
        <taxon>Bacteria</taxon>
        <taxon>Pseudomonadati</taxon>
        <taxon>Bacteroidota</taxon>
        <taxon>Bacteroidia</taxon>
        <taxon>Bacteroidales</taxon>
        <taxon>Prevotellaceae</taxon>
        <taxon>Prevotella</taxon>
    </lineage>
</organism>